<dbReference type="InParanoid" id="L0HF57"/>
<sequence length="353" mass="39906">MSLGESIKLRRDVLGISLRDLADRIGVSHTTVNKYEKNILIPDSECLIRLSDILQIPISSLIRPQNDQIRLNPVAFRSKKLKKREEKQITAKTKEWLARYLQIERLSGSHRTFVMPKGFRRKIASFDEAEKAAKDLRKVWDLGSDPIENLTTLLEDKGIKIGIISGITKFDALFTECDDNPIIVLKKDLPRARQRFSLAHELGHCLLDVEGGLDEEKAMHRFAGAFLVPSEKVIFELGEKRHKLSLKELMLLKEKYGLSMAAWVYRAKDLGIISPALYVEVQKIFSRQGWKKEEPGDTVSGEVPVFMSTLVFKSHAEGLISTSKAAELLNQNISTFCSFEGESDFEQSAMLCG</sequence>
<dbReference type="eggNOG" id="arCOG04152">
    <property type="taxonomic scope" value="Archaea"/>
</dbReference>
<accession>L0HF57</accession>
<dbReference type="Gene3D" id="1.10.10.2910">
    <property type="match status" value="1"/>
</dbReference>
<evidence type="ECO:0000256" key="1">
    <source>
        <dbReference type="ARBA" id="ARBA00007227"/>
    </source>
</evidence>
<dbReference type="CDD" id="cd00093">
    <property type="entry name" value="HTH_XRE"/>
    <property type="match status" value="1"/>
</dbReference>
<dbReference type="SMART" id="SM00530">
    <property type="entry name" value="HTH_XRE"/>
    <property type="match status" value="1"/>
</dbReference>
<dbReference type="InterPro" id="IPR052345">
    <property type="entry name" value="Rad_response_metalloprotease"/>
</dbReference>
<dbReference type="PROSITE" id="PS50943">
    <property type="entry name" value="HTH_CROC1"/>
    <property type="match status" value="1"/>
</dbReference>
<dbReference type="InterPro" id="IPR001387">
    <property type="entry name" value="Cro/C1-type_HTH"/>
</dbReference>
<feature type="domain" description="HTH cro/C1-type" evidence="2">
    <location>
        <begin position="7"/>
        <end position="61"/>
    </location>
</feature>
<dbReference type="EMBL" id="CP003167">
    <property type="protein sequence ID" value="AGB03367.1"/>
    <property type="molecule type" value="Genomic_DNA"/>
</dbReference>
<dbReference type="Pfam" id="PF01381">
    <property type="entry name" value="HTH_3"/>
    <property type="match status" value="1"/>
</dbReference>
<dbReference type="eggNOG" id="arCOG07475">
    <property type="taxonomic scope" value="Archaea"/>
</dbReference>
<dbReference type="Pfam" id="PF06114">
    <property type="entry name" value="Peptidase_M78"/>
    <property type="match status" value="1"/>
</dbReference>
<reference evidence="4" key="1">
    <citation type="submission" date="2011-12" db="EMBL/GenBank/DDBJ databases">
        <title>Complete sequence of Methanoregula formicicum SMSP.</title>
        <authorList>
            <person name="Lucas S."/>
            <person name="Han J."/>
            <person name="Lapidus A."/>
            <person name="Cheng J.-F."/>
            <person name="Goodwin L."/>
            <person name="Pitluck S."/>
            <person name="Peters L."/>
            <person name="Ovchinnikova G."/>
            <person name="Teshima H."/>
            <person name="Detter J.C."/>
            <person name="Han C."/>
            <person name="Tapia R."/>
            <person name="Land M."/>
            <person name="Hauser L."/>
            <person name="Kyrpides N."/>
            <person name="Ivanova N."/>
            <person name="Pagani I."/>
            <person name="Imachi H."/>
            <person name="Tamaki H."/>
            <person name="Sekiguchi Y."/>
            <person name="Kamagata Y."/>
            <person name="Cadillo-Quiroz H."/>
            <person name="Zinder S."/>
            <person name="Liu W.-T."/>
            <person name="Woyke T."/>
        </authorList>
    </citation>
    <scope>NUCLEOTIDE SEQUENCE [LARGE SCALE GENOMIC DNA]</scope>
    <source>
        <strain evidence="4">DSM 22288 / NBRC 105244 / SMSP</strain>
    </source>
</reference>
<comment type="similarity">
    <text evidence="1">Belongs to the short-chain fatty acyl-CoA assimilation regulator (ScfR) family.</text>
</comment>
<evidence type="ECO:0000313" key="4">
    <source>
        <dbReference type="Proteomes" id="UP000010824"/>
    </source>
</evidence>
<evidence type="ECO:0000259" key="2">
    <source>
        <dbReference type="PROSITE" id="PS50943"/>
    </source>
</evidence>
<dbReference type="STRING" id="593750.Metfor_2363"/>
<dbReference type="GO" id="GO:0003677">
    <property type="term" value="F:DNA binding"/>
    <property type="evidence" value="ECO:0007669"/>
    <property type="project" value="InterPro"/>
</dbReference>
<dbReference type="PANTHER" id="PTHR43236:SF1">
    <property type="entry name" value="BLL7220 PROTEIN"/>
    <property type="match status" value="1"/>
</dbReference>
<dbReference type="InterPro" id="IPR010982">
    <property type="entry name" value="Lambda_DNA-bd_dom_sf"/>
</dbReference>
<dbReference type="HOGENOM" id="CLU_053651_0_0_2"/>
<reference evidence="3 4" key="2">
    <citation type="journal article" date="2014" name="Genome Announc.">
        <title>Complete Genome Sequence of Methanoregula formicica SMSPT, a Mesophilic Hydrogenotrophic Methanogen Isolated from a Methanogenic Upflow Anaerobic Sludge Blanket Reactor.</title>
        <authorList>
            <person name="Yamamoto K."/>
            <person name="Tamaki H."/>
            <person name="Cadillo-Quiroz H."/>
            <person name="Imachi H."/>
            <person name="Kyrpides N."/>
            <person name="Woyke T."/>
            <person name="Goodwin L."/>
            <person name="Zinder S.H."/>
            <person name="Kamagata Y."/>
            <person name="Liu W.T."/>
        </authorList>
    </citation>
    <scope>NUCLEOTIDE SEQUENCE [LARGE SCALE GENOMIC DNA]</scope>
    <source>
        <strain evidence="4">DSM 22288 / NBRC 105244 / SMSP</strain>
    </source>
</reference>
<dbReference type="Proteomes" id="UP000010824">
    <property type="component" value="Chromosome"/>
</dbReference>
<dbReference type="SUPFAM" id="SSF47413">
    <property type="entry name" value="lambda repressor-like DNA-binding domains"/>
    <property type="match status" value="1"/>
</dbReference>
<keyword evidence="4" id="KW-1185">Reference proteome</keyword>
<protein>
    <submittedName>
        <fullName evidence="3">Putative Zn peptidase</fullName>
    </submittedName>
</protein>
<dbReference type="KEGG" id="mfo:Metfor_2363"/>
<evidence type="ECO:0000313" key="3">
    <source>
        <dbReference type="EMBL" id="AGB03367.1"/>
    </source>
</evidence>
<dbReference type="PANTHER" id="PTHR43236">
    <property type="entry name" value="ANTITOXIN HIGA1"/>
    <property type="match status" value="1"/>
</dbReference>
<proteinExistence type="inferred from homology"/>
<gene>
    <name evidence="3" type="ordered locus">Metfor_2363</name>
</gene>
<organism evidence="3 4">
    <name type="scientific">Methanoregula formicica (strain DSM 22288 / NBRC 105244 / SMSP)</name>
    <dbReference type="NCBI Taxonomy" id="593750"/>
    <lineage>
        <taxon>Archaea</taxon>
        <taxon>Methanobacteriati</taxon>
        <taxon>Methanobacteriota</taxon>
        <taxon>Stenosarchaea group</taxon>
        <taxon>Methanomicrobia</taxon>
        <taxon>Methanomicrobiales</taxon>
        <taxon>Methanoregulaceae</taxon>
        <taxon>Methanoregula</taxon>
    </lineage>
</organism>
<dbReference type="GeneID" id="14309755"/>
<dbReference type="InterPro" id="IPR010359">
    <property type="entry name" value="IrrE_HExxH"/>
</dbReference>
<dbReference type="OrthoDB" id="108730at2157"/>
<dbReference type="AlphaFoldDB" id="L0HF57"/>
<name>L0HF57_METFS</name>
<dbReference type="RefSeq" id="WP_015286329.1">
    <property type="nucleotide sequence ID" value="NC_019943.1"/>
</dbReference>
<dbReference type="Gene3D" id="1.10.260.40">
    <property type="entry name" value="lambda repressor-like DNA-binding domains"/>
    <property type="match status" value="1"/>
</dbReference>